<evidence type="ECO:0000313" key="3">
    <source>
        <dbReference type="EMBL" id="ODV70452.1"/>
    </source>
</evidence>
<dbReference type="STRING" id="984485.A0A1E4RT57"/>
<dbReference type="GO" id="GO:0070210">
    <property type="term" value="C:Rpd3L-Expanded complex"/>
    <property type="evidence" value="ECO:0007669"/>
    <property type="project" value="TreeGrafter"/>
</dbReference>
<protein>
    <submittedName>
        <fullName evidence="3">Arginase/deacetylase</fullName>
    </submittedName>
</protein>
<evidence type="ECO:0000313" key="4">
    <source>
        <dbReference type="Proteomes" id="UP000095085"/>
    </source>
</evidence>
<dbReference type="InterPro" id="IPR000286">
    <property type="entry name" value="HDACs"/>
</dbReference>
<dbReference type="CDD" id="cd11680">
    <property type="entry name" value="HDAC_Hos1"/>
    <property type="match status" value="1"/>
</dbReference>
<dbReference type="GO" id="GO:0004407">
    <property type="term" value="F:histone deacetylase activity"/>
    <property type="evidence" value="ECO:0007669"/>
    <property type="project" value="TreeGrafter"/>
</dbReference>
<evidence type="ECO:0000256" key="1">
    <source>
        <dbReference type="SAM" id="MobiDB-lite"/>
    </source>
</evidence>
<dbReference type="InterPro" id="IPR023696">
    <property type="entry name" value="Ureohydrolase_dom_sf"/>
</dbReference>
<dbReference type="GO" id="GO:0031507">
    <property type="term" value="P:heterochromatin formation"/>
    <property type="evidence" value="ECO:0007669"/>
    <property type="project" value="TreeGrafter"/>
</dbReference>
<accession>A0A1E4RT57</accession>
<evidence type="ECO:0000259" key="2">
    <source>
        <dbReference type="Pfam" id="PF00850"/>
    </source>
</evidence>
<feature type="compositionally biased region" description="Acidic residues" evidence="1">
    <location>
        <begin position="135"/>
        <end position="154"/>
    </location>
</feature>
<dbReference type="InterPro" id="IPR037138">
    <property type="entry name" value="His_deacetylse_dom_sf"/>
</dbReference>
<proteinExistence type="predicted"/>
<gene>
    <name evidence="3" type="ORF">HYPBUDRAFT_151768</name>
</gene>
<dbReference type="RefSeq" id="XP_020079519.1">
    <property type="nucleotide sequence ID" value="XM_020220672.1"/>
</dbReference>
<dbReference type="PANTHER" id="PTHR10625">
    <property type="entry name" value="HISTONE DEACETYLASE HDAC1-RELATED"/>
    <property type="match status" value="1"/>
</dbReference>
<dbReference type="Proteomes" id="UP000095085">
    <property type="component" value="Unassembled WGS sequence"/>
</dbReference>
<dbReference type="SUPFAM" id="SSF52768">
    <property type="entry name" value="Arginase/deacetylase"/>
    <property type="match status" value="1"/>
</dbReference>
<keyword evidence="4" id="KW-1185">Reference proteome</keyword>
<dbReference type="InterPro" id="IPR023801">
    <property type="entry name" value="His_deacetylse_dom"/>
</dbReference>
<dbReference type="Pfam" id="PF00850">
    <property type="entry name" value="Hist_deacetyl"/>
    <property type="match status" value="1"/>
</dbReference>
<dbReference type="GeneID" id="30995222"/>
<dbReference type="PRINTS" id="PR01270">
    <property type="entry name" value="HDASUPER"/>
</dbReference>
<dbReference type="AlphaFoldDB" id="A0A1E4RT57"/>
<feature type="region of interest" description="Disordered" evidence="1">
    <location>
        <begin position="129"/>
        <end position="158"/>
    </location>
</feature>
<dbReference type="EMBL" id="KV454538">
    <property type="protein sequence ID" value="ODV70452.1"/>
    <property type="molecule type" value="Genomic_DNA"/>
</dbReference>
<sequence length="468" mass="53245">MEEDEFPGDVWITSSRDLAKICDLIPANRGRQTLVTTLLQAYELDKRCKGIIKVPKITRSELEKFHSKNYLDILLKNRESIDQLLPDYTLIKQILMNRVFKDAPEGRKYHLGSAPFDPLKFGEELIEKHQRDDVPEPESESDLEIESEESDIDSESVGPCSVVDDVVSDMKVEESNDVLDMFGLRFDCSVFPFMSDYAKLVASSSIHTAKKVVELENEQNRTIAINWNGGRHHASKLKAAGFCYVNDIVIAINVLRLKYKKIFYLDLDLHHGDGVEAAFEFSQNVTTCSIHMYDIGFYPGTGSLESSGKHKINIPTRKGLSDSSMLRIVRDIVIPHMHKVGTDVIVMQAGVDGLATDDHKEWNMTIKGYSAVLKLIFNELSNVPIMIVGGGGYNHTETSKCWAYLTKTALGISDEKEPWDMLPEHEQLDFYQEDGFKFWTQYNLEAKSRKDENDIEYINHIENYISNL</sequence>
<name>A0A1E4RT57_9ASCO</name>
<dbReference type="OrthoDB" id="73273at2759"/>
<feature type="domain" description="Histone deacetylase" evidence="2">
    <location>
        <begin position="26"/>
        <end position="408"/>
    </location>
</feature>
<reference evidence="4" key="1">
    <citation type="submission" date="2016-05" db="EMBL/GenBank/DDBJ databases">
        <title>Comparative genomics of biotechnologically important yeasts.</title>
        <authorList>
            <consortium name="DOE Joint Genome Institute"/>
            <person name="Riley R."/>
            <person name="Haridas S."/>
            <person name="Wolfe K.H."/>
            <person name="Lopes M.R."/>
            <person name="Hittinger C.T."/>
            <person name="Goker M."/>
            <person name="Salamov A."/>
            <person name="Wisecaver J."/>
            <person name="Long T.M."/>
            <person name="Aerts A.L."/>
            <person name="Barry K."/>
            <person name="Choi C."/>
            <person name="Clum A."/>
            <person name="Coughlan A.Y."/>
            <person name="Deshpande S."/>
            <person name="Douglass A.P."/>
            <person name="Hanson S.J."/>
            <person name="Klenk H.-P."/>
            <person name="Labutti K."/>
            <person name="Lapidus A."/>
            <person name="Lindquist E."/>
            <person name="Lipzen A."/>
            <person name="Meier-Kolthoff J.P."/>
            <person name="Ohm R.A."/>
            <person name="Otillar R.P."/>
            <person name="Pangilinan J."/>
            <person name="Peng Y."/>
            <person name="Rokas A."/>
            <person name="Rosa C.A."/>
            <person name="Scheuner C."/>
            <person name="Sibirny A.A."/>
            <person name="Slot J.C."/>
            <person name="Stielow J.B."/>
            <person name="Sun H."/>
            <person name="Kurtzman C.P."/>
            <person name="Blackwell M."/>
            <person name="Grigoriev I.V."/>
            <person name="Jeffries T.W."/>
        </authorList>
    </citation>
    <scope>NUCLEOTIDE SEQUENCE [LARGE SCALE GENOMIC DNA]</scope>
    <source>
        <strain evidence="4">NRRL Y-1933</strain>
    </source>
</reference>
<dbReference type="PANTHER" id="PTHR10625:SF10">
    <property type="entry name" value="HISTONE DEACETYLASE HDAC1"/>
    <property type="match status" value="1"/>
</dbReference>
<organism evidence="3 4">
    <name type="scientific">Hyphopichia burtonii NRRL Y-1933</name>
    <dbReference type="NCBI Taxonomy" id="984485"/>
    <lineage>
        <taxon>Eukaryota</taxon>
        <taxon>Fungi</taxon>
        <taxon>Dikarya</taxon>
        <taxon>Ascomycota</taxon>
        <taxon>Saccharomycotina</taxon>
        <taxon>Pichiomycetes</taxon>
        <taxon>Debaryomycetaceae</taxon>
        <taxon>Hyphopichia</taxon>
    </lineage>
</organism>
<dbReference type="Gene3D" id="3.40.800.20">
    <property type="entry name" value="Histone deacetylase domain"/>
    <property type="match status" value="1"/>
</dbReference>